<dbReference type="EMBL" id="JAUIRO010000002">
    <property type="protein sequence ID" value="KAK0727682.1"/>
    <property type="molecule type" value="Genomic_DNA"/>
</dbReference>
<accession>A0AA40B517</accession>
<dbReference type="PANTHER" id="PTHR36576:SF2">
    <property type="entry name" value="PROTEIN CON-6, PUTATIVE (AFU_ORTHOLOGUE AFUA_4G03615)-RELATED"/>
    <property type="match status" value="1"/>
</dbReference>
<keyword evidence="3" id="KW-1185">Reference proteome</keyword>
<dbReference type="Pfam" id="PF10346">
    <property type="entry name" value="Con-6"/>
    <property type="match status" value="2"/>
</dbReference>
<reference evidence="2" key="1">
    <citation type="submission" date="2023-06" db="EMBL/GenBank/DDBJ databases">
        <title>Genome-scale phylogeny and comparative genomics of the fungal order Sordariales.</title>
        <authorList>
            <consortium name="Lawrence Berkeley National Laboratory"/>
            <person name="Hensen N."/>
            <person name="Bonometti L."/>
            <person name="Westerberg I."/>
            <person name="Brannstrom I.O."/>
            <person name="Guillou S."/>
            <person name="Cros-Aarteil S."/>
            <person name="Calhoun S."/>
            <person name="Haridas S."/>
            <person name="Kuo A."/>
            <person name="Mondo S."/>
            <person name="Pangilinan J."/>
            <person name="Riley R."/>
            <person name="LaButti K."/>
            <person name="Andreopoulos B."/>
            <person name="Lipzen A."/>
            <person name="Chen C."/>
            <person name="Yanf M."/>
            <person name="Daum C."/>
            <person name="Ng V."/>
            <person name="Clum A."/>
            <person name="Steindorff A."/>
            <person name="Ohm R."/>
            <person name="Martin F."/>
            <person name="Silar P."/>
            <person name="Natvig D."/>
            <person name="Lalanne C."/>
            <person name="Gautier V."/>
            <person name="Ament-velasquez S.L."/>
            <person name="Kruys A."/>
            <person name="Hutchinson M.I."/>
            <person name="Powell A.J."/>
            <person name="Barry K."/>
            <person name="Miller A.N."/>
            <person name="Grigoriev I.V."/>
            <person name="Debuchy R."/>
            <person name="Gladieux P."/>
            <person name="Thoren M.H."/>
            <person name="Johannesson H."/>
        </authorList>
    </citation>
    <scope>NUCLEOTIDE SEQUENCE</scope>
    <source>
        <strain evidence="2">SMH2392-1A</strain>
    </source>
</reference>
<dbReference type="InterPro" id="IPR018824">
    <property type="entry name" value="Conidiation-specific_6"/>
</dbReference>
<dbReference type="RefSeq" id="XP_060300537.1">
    <property type="nucleotide sequence ID" value="XM_060437049.1"/>
</dbReference>
<feature type="region of interest" description="Disordered" evidence="1">
    <location>
        <begin position="53"/>
        <end position="74"/>
    </location>
</feature>
<sequence length="74" mass="8321">MADPGHRERGLKAAIKNPRVSEEAKQRDREILENDADEIVLCSAGGYKAAINNPHVSEKAKDRDRRKLHDMGEI</sequence>
<dbReference type="GeneID" id="85320319"/>
<evidence type="ECO:0000313" key="2">
    <source>
        <dbReference type="EMBL" id="KAK0727682.1"/>
    </source>
</evidence>
<evidence type="ECO:0000313" key="3">
    <source>
        <dbReference type="Proteomes" id="UP001172101"/>
    </source>
</evidence>
<evidence type="ECO:0000256" key="1">
    <source>
        <dbReference type="SAM" id="MobiDB-lite"/>
    </source>
</evidence>
<protein>
    <submittedName>
        <fullName evidence="2">Uncharacterized protein</fullName>
    </submittedName>
</protein>
<proteinExistence type="predicted"/>
<gene>
    <name evidence="2" type="ORF">B0T26DRAFT_638555</name>
</gene>
<dbReference type="Proteomes" id="UP001172101">
    <property type="component" value="Unassembled WGS sequence"/>
</dbReference>
<dbReference type="AlphaFoldDB" id="A0AA40B517"/>
<dbReference type="PANTHER" id="PTHR36576">
    <property type="entry name" value="UPF0654 PROTEIN C11D3.01C-RELATED"/>
    <property type="match status" value="1"/>
</dbReference>
<feature type="compositionally biased region" description="Basic and acidic residues" evidence="1">
    <location>
        <begin position="56"/>
        <end position="74"/>
    </location>
</feature>
<comment type="caution">
    <text evidence="2">The sequence shown here is derived from an EMBL/GenBank/DDBJ whole genome shotgun (WGS) entry which is preliminary data.</text>
</comment>
<organism evidence="2 3">
    <name type="scientific">Lasiosphaeria miniovina</name>
    <dbReference type="NCBI Taxonomy" id="1954250"/>
    <lineage>
        <taxon>Eukaryota</taxon>
        <taxon>Fungi</taxon>
        <taxon>Dikarya</taxon>
        <taxon>Ascomycota</taxon>
        <taxon>Pezizomycotina</taxon>
        <taxon>Sordariomycetes</taxon>
        <taxon>Sordariomycetidae</taxon>
        <taxon>Sordariales</taxon>
        <taxon>Lasiosphaeriaceae</taxon>
        <taxon>Lasiosphaeria</taxon>
    </lineage>
</organism>
<dbReference type="InterPro" id="IPR052670">
    <property type="entry name" value="UPF0654_domain"/>
</dbReference>
<name>A0AA40B517_9PEZI</name>
<dbReference type="GO" id="GO:0005737">
    <property type="term" value="C:cytoplasm"/>
    <property type="evidence" value="ECO:0007669"/>
    <property type="project" value="TreeGrafter"/>
</dbReference>